<keyword evidence="3" id="KW-1185">Reference proteome</keyword>
<feature type="region of interest" description="Disordered" evidence="1">
    <location>
        <begin position="1"/>
        <end position="49"/>
    </location>
</feature>
<sequence>MKVDSSAQHRGRSSAVNLTAAAGMDGDARNRSCGATGSQSQDSTVRRNEKTFRYTNQTFVLGYHMRQIIRLYNERWDLESRVHIRVKYDLY</sequence>
<feature type="compositionally biased region" description="Polar residues" evidence="1">
    <location>
        <begin position="33"/>
        <end position="43"/>
    </location>
</feature>
<evidence type="ECO:0000313" key="3">
    <source>
        <dbReference type="Proteomes" id="UP001059041"/>
    </source>
</evidence>
<reference evidence="2" key="1">
    <citation type="submission" date="2021-02" db="EMBL/GenBank/DDBJ databases">
        <title>Comparative genomics reveals that relaxation of natural selection precedes convergent phenotypic evolution of cavefish.</title>
        <authorList>
            <person name="Peng Z."/>
        </authorList>
    </citation>
    <scope>NUCLEOTIDE SEQUENCE</scope>
    <source>
        <tissue evidence="2">Muscle</tissue>
    </source>
</reference>
<dbReference type="AlphaFoldDB" id="A0A9W8C5P3"/>
<protein>
    <submittedName>
        <fullName evidence="2">Uncharacterized protein</fullName>
    </submittedName>
</protein>
<name>A0A9W8C5P3_TRIRA</name>
<dbReference type="Proteomes" id="UP001059041">
    <property type="component" value="Linkage Group LG6"/>
</dbReference>
<evidence type="ECO:0000313" key="2">
    <source>
        <dbReference type="EMBL" id="KAI7808361.1"/>
    </source>
</evidence>
<organism evidence="2 3">
    <name type="scientific">Triplophysa rosa</name>
    <name type="common">Cave loach</name>
    <dbReference type="NCBI Taxonomy" id="992332"/>
    <lineage>
        <taxon>Eukaryota</taxon>
        <taxon>Metazoa</taxon>
        <taxon>Chordata</taxon>
        <taxon>Craniata</taxon>
        <taxon>Vertebrata</taxon>
        <taxon>Euteleostomi</taxon>
        <taxon>Actinopterygii</taxon>
        <taxon>Neopterygii</taxon>
        <taxon>Teleostei</taxon>
        <taxon>Ostariophysi</taxon>
        <taxon>Cypriniformes</taxon>
        <taxon>Nemacheilidae</taxon>
        <taxon>Triplophysa</taxon>
    </lineage>
</organism>
<accession>A0A9W8C5P3</accession>
<dbReference type="EMBL" id="JAFHDT010000006">
    <property type="protein sequence ID" value="KAI7808361.1"/>
    <property type="molecule type" value="Genomic_DNA"/>
</dbReference>
<proteinExistence type="predicted"/>
<evidence type="ECO:0000256" key="1">
    <source>
        <dbReference type="SAM" id="MobiDB-lite"/>
    </source>
</evidence>
<comment type="caution">
    <text evidence="2">The sequence shown here is derived from an EMBL/GenBank/DDBJ whole genome shotgun (WGS) entry which is preliminary data.</text>
</comment>
<gene>
    <name evidence="2" type="ORF">IRJ41_002934</name>
</gene>